<feature type="transmembrane region" description="Helical" evidence="1">
    <location>
        <begin position="203"/>
        <end position="223"/>
    </location>
</feature>
<accession>Q1QPM4</accession>
<dbReference type="HOGENOM" id="CLU_031962_4_2_5"/>
<dbReference type="STRING" id="323097.Nham_0971"/>
<dbReference type="InterPro" id="IPR005625">
    <property type="entry name" value="PepSY-ass_TM"/>
</dbReference>
<dbReference type="PANTHER" id="PTHR34219">
    <property type="entry name" value="IRON-REGULATED INNER MEMBRANE PROTEIN-RELATED"/>
    <property type="match status" value="1"/>
</dbReference>
<keyword evidence="1" id="KW-0812">Transmembrane</keyword>
<dbReference type="EMBL" id="CP000319">
    <property type="protein sequence ID" value="ABE61823.1"/>
    <property type="molecule type" value="Genomic_DNA"/>
</dbReference>
<dbReference type="Proteomes" id="UP000001953">
    <property type="component" value="Chromosome"/>
</dbReference>
<dbReference type="Pfam" id="PF03929">
    <property type="entry name" value="PepSY_TM"/>
    <property type="match status" value="1"/>
</dbReference>
<gene>
    <name evidence="2" type="ordered locus">Nham_0971</name>
</gene>
<reference evidence="2 3" key="1">
    <citation type="submission" date="2006-03" db="EMBL/GenBank/DDBJ databases">
        <title>Complete sequence of chromosome of Nitrobacter hamburgensis X14.</title>
        <authorList>
            <consortium name="US DOE Joint Genome Institute"/>
            <person name="Copeland A."/>
            <person name="Lucas S."/>
            <person name="Lapidus A."/>
            <person name="Barry K."/>
            <person name="Detter J.C."/>
            <person name="Glavina del Rio T."/>
            <person name="Hammon N."/>
            <person name="Israni S."/>
            <person name="Dalin E."/>
            <person name="Tice H."/>
            <person name="Pitluck S."/>
            <person name="Chain P."/>
            <person name="Malfatti S."/>
            <person name="Shin M."/>
            <person name="Vergez L."/>
            <person name="Schmutz J."/>
            <person name="Larimer F."/>
            <person name="Land M."/>
            <person name="Hauser L."/>
            <person name="Kyrpides N."/>
            <person name="Ivanova N."/>
            <person name="Ward B."/>
            <person name="Arp D."/>
            <person name="Klotz M."/>
            <person name="Stein L."/>
            <person name="O'Mullan G."/>
            <person name="Starkenburg S."/>
            <person name="Sayavedra L."/>
            <person name="Poret-Peterson A.T."/>
            <person name="Gentry M.E."/>
            <person name="Bruce D."/>
            <person name="Richardson P."/>
        </authorList>
    </citation>
    <scope>NUCLEOTIDE SEQUENCE [LARGE SCALE GENOMIC DNA]</scope>
    <source>
        <strain evidence="3">DSM 10229 / NCIMB 13809 / X14</strain>
    </source>
</reference>
<dbReference type="AlphaFoldDB" id="Q1QPM4"/>
<feature type="transmembrane region" description="Helical" evidence="1">
    <location>
        <begin position="21"/>
        <end position="44"/>
    </location>
</feature>
<evidence type="ECO:0000256" key="1">
    <source>
        <dbReference type="SAM" id="Phobius"/>
    </source>
</evidence>
<feature type="transmembrane region" description="Helical" evidence="1">
    <location>
        <begin position="154"/>
        <end position="174"/>
    </location>
</feature>
<sequence length="381" mass="42168">MNADSATWIPRLRRAFIRIHRWLGFSAGVIVVLVGLTGSFIVFYREIDAALNPALYAPVGPEQTVAVNEVMRAAAEVDAAPITAIVAPDRIWPVWVVIHTHPSKKGRYPNRWTTMIDPSNGQVLGHRDYTNAFAFTVYRLHYTLLLYEWWGRDLVGVVGLALLGSTLSGLCLWWPRRGGFRRSISVRNGVSPQRFTIDLHNAVGFWALIALAVISATGVGIVFPEAMRPVVSLVSPATPYPSPKVDIPPPKGTPLLSADAIVAMARATKPRQDIAVLNPPVEMRNTWRVLFRPAAGTDPAVRSRGAIWFDPWKGAVVHDRFSDMSMGDRYMTEQLWLHNGGTLGFVGRLIVFISGFAPLALFVTGCTIWLNRRSARKALQN</sequence>
<name>Q1QPM4_NITHX</name>
<dbReference type="eggNOG" id="COG3182">
    <property type="taxonomic scope" value="Bacteria"/>
</dbReference>
<evidence type="ECO:0000313" key="2">
    <source>
        <dbReference type="EMBL" id="ABE61823.1"/>
    </source>
</evidence>
<keyword evidence="3" id="KW-1185">Reference proteome</keyword>
<dbReference type="KEGG" id="nha:Nham_0971"/>
<proteinExistence type="predicted"/>
<protein>
    <recommendedName>
        <fullName evidence="4">PepSY-associated TM helix</fullName>
    </recommendedName>
</protein>
<dbReference type="RefSeq" id="WP_011509519.1">
    <property type="nucleotide sequence ID" value="NC_007964.1"/>
</dbReference>
<evidence type="ECO:0000313" key="3">
    <source>
        <dbReference type="Proteomes" id="UP000001953"/>
    </source>
</evidence>
<feature type="transmembrane region" description="Helical" evidence="1">
    <location>
        <begin position="345"/>
        <end position="370"/>
    </location>
</feature>
<organism evidence="2 3">
    <name type="scientific">Nitrobacter hamburgensis (strain DSM 10229 / NCIMB 13809 / X14)</name>
    <dbReference type="NCBI Taxonomy" id="323097"/>
    <lineage>
        <taxon>Bacteria</taxon>
        <taxon>Pseudomonadati</taxon>
        <taxon>Pseudomonadota</taxon>
        <taxon>Alphaproteobacteria</taxon>
        <taxon>Hyphomicrobiales</taxon>
        <taxon>Nitrobacteraceae</taxon>
        <taxon>Nitrobacter</taxon>
    </lineage>
</organism>
<evidence type="ECO:0008006" key="4">
    <source>
        <dbReference type="Google" id="ProtNLM"/>
    </source>
</evidence>
<keyword evidence="1" id="KW-1133">Transmembrane helix</keyword>
<keyword evidence="1" id="KW-0472">Membrane</keyword>